<organism evidence="10 11">
    <name type="scientific">Nostoc cycadae WK-1</name>
    <dbReference type="NCBI Taxonomy" id="1861711"/>
    <lineage>
        <taxon>Bacteria</taxon>
        <taxon>Bacillati</taxon>
        <taxon>Cyanobacteriota</taxon>
        <taxon>Cyanophyceae</taxon>
        <taxon>Nostocales</taxon>
        <taxon>Nostocaceae</taxon>
        <taxon>Nostoc</taxon>
    </lineage>
</organism>
<feature type="transmembrane region" description="Helical" evidence="8">
    <location>
        <begin position="158"/>
        <end position="174"/>
    </location>
</feature>
<dbReference type="EMBL" id="BDGE01000045">
    <property type="protein sequence ID" value="GBE93100.1"/>
    <property type="molecule type" value="Genomic_DNA"/>
</dbReference>
<proteinExistence type="predicted"/>
<protein>
    <submittedName>
        <fullName evidence="10">Dolichyl-phosphate-mannose-protein mannosyltransferase</fullName>
    </submittedName>
</protein>
<feature type="transmembrane region" description="Helical" evidence="8">
    <location>
        <begin position="180"/>
        <end position="199"/>
    </location>
</feature>
<comment type="subcellular location">
    <subcellularLocation>
        <location evidence="1">Cell membrane</location>
        <topology evidence="1">Multi-pass membrane protein</topology>
    </subcellularLocation>
</comment>
<evidence type="ECO:0000256" key="5">
    <source>
        <dbReference type="ARBA" id="ARBA00022692"/>
    </source>
</evidence>
<dbReference type="GO" id="GO:0009103">
    <property type="term" value="P:lipopolysaccharide biosynthetic process"/>
    <property type="evidence" value="ECO:0007669"/>
    <property type="project" value="UniProtKB-ARBA"/>
</dbReference>
<evidence type="ECO:0000313" key="10">
    <source>
        <dbReference type="EMBL" id="GBE93100.1"/>
    </source>
</evidence>
<keyword evidence="4 10" id="KW-0808">Transferase</keyword>
<name>A0A2H6LIP6_9NOSO</name>
<feature type="transmembrane region" description="Helical" evidence="8">
    <location>
        <begin position="376"/>
        <end position="401"/>
    </location>
</feature>
<feature type="domain" description="Glycosyltransferase RgtA/B/C/D-like" evidence="9">
    <location>
        <begin position="105"/>
        <end position="265"/>
    </location>
</feature>
<dbReference type="GO" id="GO:0016763">
    <property type="term" value="F:pentosyltransferase activity"/>
    <property type="evidence" value="ECO:0007669"/>
    <property type="project" value="TreeGrafter"/>
</dbReference>
<keyword evidence="2" id="KW-1003">Cell membrane</keyword>
<feature type="transmembrane region" description="Helical" evidence="8">
    <location>
        <begin position="246"/>
        <end position="268"/>
    </location>
</feature>
<evidence type="ECO:0000256" key="6">
    <source>
        <dbReference type="ARBA" id="ARBA00022989"/>
    </source>
</evidence>
<evidence type="ECO:0000256" key="8">
    <source>
        <dbReference type="SAM" id="Phobius"/>
    </source>
</evidence>
<evidence type="ECO:0000259" key="9">
    <source>
        <dbReference type="Pfam" id="PF13231"/>
    </source>
</evidence>
<evidence type="ECO:0000256" key="4">
    <source>
        <dbReference type="ARBA" id="ARBA00022679"/>
    </source>
</evidence>
<accession>A0A2H6LIP6</accession>
<dbReference type="InterPro" id="IPR038731">
    <property type="entry name" value="RgtA/B/C-like"/>
</dbReference>
<feature type="transmembrane region" description="Helical" evidence="8">
    <location>
        <begin position="413"/>
        <end position="436"/>
    </location>
</feature>
<keyword evidence="6 8" id="KW-1133">Transmembrane helix</keyword>
<keyword evidence="3 10" id="KW-0328">Glycosyltransferase</keyword>
<feature type="transmembrane region" description="Helical" evidence="8">
    <location>
        <begin position="288"/>
        <end position="309"/>
    </location>
</feature>
<feature type="transmembrane region" description="Helical" evidence="8">
    <location>
        <begin position="206"/>
        <end position="234"/>
    </location>
</feature>
<dbReference type="GO" id="GO:0005886">
    <property type="term" value="C:plasma membrane"/>
    <property type="evidence" value="ECO:0007669"/>
    <property type="project" value="UniProtKB-SubCell"/>
</dbReference>
<reference evidence="11" key="1">
    <citation type="journal article" date="2018" name="Genome Announc.">
        <title>Draft Genome Sequence of the Nitrogen-Fixing and Hormogonia-Inducing Cyanobacterium Nostoc cycadae Strain WK-1, Isolated from the Coralloid Roots of Cycas revoluta.</title>
        <authorList>
            <person name="Kanesaki Y."/>
            <person name="Hirose M."/>
            <person name="Hirose Y."/>
            <person name="Fujisawa T."/>
            <person name="Nakamura Y."/>
            <person name="Watanabe S."/>
            <person name="Matsunaga S."/>
            <person name="Uchida H."/>
            <person name="Murakami A."/>
        </authorList>
    </citation>
    <scope>NUCLEOTIDE SEQUENCE [LARGE SCALE GENOMIC DNA]</scope>
    <source>
        <strain evidence="11">WK-1</strain>
    </source>
</reference>
<evidence type="ECO:0000313" key="11">
    <source>
        <dbReference type="Proteomes" id="UP000236527"/>
    </source>
</evidence>
<evidence type="ECO:0000256" key="3">
    <source>
        <dbReference type="ARBA" id="ARBA00022676"/>
    </source>
</evidence>
<sequence length="543" mass="61930">MPTDFIMKTLAIPHHKRDFFWLKILVISIVLLGICFRFANIGHKVYWTDEVYTSLWLSGHSSLEIIEKFYHGEIVNLGILKEYQQINIAQGISSAITRLALEDSQHPPLYYCLAWFWSAWFGNSVATIRSLSAIISVFSLAGIYYLCQELFELSLTKWVAISLIAISPFHLLYAQEAREYSLWTLTIIISNYSLLLALRKKSFFSWLIYAITLTISFYTFLFSIFVALGHGIYILGIKSYKTTKILIAYLLSLVAAIITFAPWLIVIYQGKTSGRIQRLDWLIEKTSLPALIGKWLLNITRIFLDLIIINENTSIKAIVWLIPFTLGFLILIGYGLYYVCRSTPKTTWLFILTLIFTTAIALIIPDIIFGSRSSGVIRYLIPSFLGIQLVIAYLLASKLVLIQSLKWQTIWRLITIFIISCGVVSCVIISPAGIWWNKGAANNLRLDQVAVVINQTSDSVVVSDAKFPYILGLTHILKSDVNFQLATQPQDLLIPKTKENLFLFYPSRKLYKYLKINYNLSPVYIGKNPVLGLWKLDAVNQHN</sequence>
<dbReference type="PANTHER" id="PTHR33908">
    <property type="entry name" value="MANNOSYLTRANSFERASE YKCB-RELATED"/>
    <property type="match status" value="1"/>
</dbReference>
<dbReference type="InterPro" id="IPR050297">
    <property type="entry name" value="LipidA_mod_glycosyltrf_83"/>
</dbReference>
<evidence type="ECO:0000256" key="7">
    <source>
        <dbReference type="ARBA" id="ARBA00023136"/>
    </source>
</evidence>
<evidence type="ECO:0000256" key="2">
    <source>
        <dbReference type="ARBA" id="ARBA00022475"/>
    </source>
</evidence>
<dbReference type="Pfam" id="PF13231">
    <property type="entry name" value="PMT_2"/>
    <property type="match status" value="1"/>
</dbReference>
<keyword evidence="11" id="KW-1185">Reference proteome</keyword>
<feature type="transmembrane region" description="Helical" evidence="8">
    <location>
        <begin position="126"/>
        <end position="146"/>
    </location>
</feature>
<feature type="transmembrane region" description="Helical" evidence="8">
    <location>
        <begin position="20"/>
        <end position="39"/>
    </location>
</feature>
<dbReference type="PANTHER" id="PTHR33908:SF11">
    <property type="entry name" value="MEMBRANE PROTEIN"/>
    <property type="match status" value="1"/>
</dbReference>
<dbReference type="Proteomes" id="UP000236527">
    <property type="component" value="Unassembled WGS sequence"/>
</dbReference>
<gene>
    <name evidence="10" type="ORF">NCWK1_2860</name>
</gene>
<dbReference type="AlphaFoldDB" id="A0A2H6LIP6"/>
<keyword evidence="7 8" id="KW-0472">Membrane</keyword>
<comment type="caution">
    <text evidence="10">The sequence shown here is derived from an EMBL/GenBank/DDBJ whole genome shotgun (WGS) entry which is preliminary data.</text>
</comment>
<feature type="transmembrane region" description="Helical" evidence="8">
    <location>
        <begin position="315"/>
        <end position="337"/>
    </location>
</feature>
<keyword evidence="5 8" id="KW-0812">Transmembrane</keyword>
<feature type="transmembrane region" description="Helical" evidence="8">
    <location>
        <begin position="349"/>
        <end position="370"/>
    </location>
</feature>
<evidence type="ECO:0000256" key="1">
    <source>
        <dbReference type="ARBA" id="ARBA00004651"/>
    </source>
</evidence>